<dbReference type="GO" id="GO:0007165">
    <property type="term" value="P:signal transduction"/>
    <property type="evidence" value="ECO:0007669"/>
    <property type="project" value="UniProtKB-KW"/>
</dbReference>
<dbReference type="Gene3D" id="1.10.287.950">
    <property type="entry name" value="Methyl-accepting chemotaxis protein"/>
    <property type="match status" value="1"/>
</dbReference>
<evidence type="ECO:0000256" key="3">
    <source>
        <dbReference type="ARBA" id="ARBA00029447"/>
    </source>
</evidence>
<comment type="subcellular location">
    <subcellularLocation>
        <location evidence="1">Membrane</location>
    </subcellularLocation>
</comment>
<evidence type="ECO:0000259" key="6">
    <source>
        <dbReference type="PROSITE" id="PS50111"/>
    </source>
</evidence>
<dbReference type="EMBL" id="CP009788">
    <property type="protein sequence ID" value="AJE04917.1"/>
    <property type="molecule type" value="Genomic_DNA"/>
</dbReference>
<dbReference type="Pfam" id="PF00015">
    <property type="entry name" value="MCPsignal"/>
    <property type="match status" value="1"/>
</dbReference>
<dbReference type="SMART" id="SM00304">
    <property type="entry name" value="HAMP"/>
    <property type="match status" value="1"/>
</dbReference>
<evidence type="ECO:0000259" key="7">
    <source>
        <dbReference type="PROSITE" id="PS50885"/>
    </source>
</evidence>
<dbReference type="KEGG" id="gpi:GPICK_12150"/>
<dbReference type="HOGENOM" id="CLU_000445_107_27_7"/>
<dbReference type="InterPro" id="IPR003660">
    <property type="entry name" value="HAMP_dom"/>
</dbReference>
<evidence type="ECO:0000256" key="1">
    <source>
        <dbReference type="ARBA" id="ARBA00004370"/>
    </source>
</evidence>
<gene>
    <name evidence="8" type="ORF">GPICK_12150</name>
</gene>
<dbReference type="Pfam" id="PF00672">
    <property type="entry name" value="HAMP"/>
    <property type="match status" value="1"/>
</dbReference>
<dbReference type="InterPro" id="IPR004089">
    <property type="entry name" value="MCPsignal_dom"/>
</dbReference>
<evidence type="ECO:0000256" key="5">
    <source>
        <dbReference type="SAM" id="Phobius"/>
    </source>
</evidence>
<evidence type="ECO:0000313" key="8">
    <source>
        <dbReference type="EMBL" id="AJE04917.1"/>
    </source>
</evidence>
<feature type="transmembrane region" description="Helical" evidence="5">
    <location>
        <begin position="12"/>
        <end position="33"/>
    </location>
</feature>
<feature type="transmembrane region" description="Helical" evidence="5">
    <location>
        <begin position="170"/>
        <end position="192"/>
    </location>
</feature>
<proteinExistence type="inferred from homology"/>
<keyword evidence="5" id="KW-0472">Membrane</keyword>
<dbReference type="SUPFAM" id="SSF58104">
    <property type="entry name" value="Methyl-accepting chemotaxis protein (MCP) signaling domain"/>
    <property type="match status" value="1"/>
</dbReference>
<name>A0A0B5BEP4_9BACT</name>
<dbReference type="FunFam" id="1.10.287.950:FF:000001">
    <property type="entry name" value="Methyl-accepting chemotaxis sensory transducer"/>
    <property type="match status" value="1"/>
</dbReference>
<comment type="similarity">
    <text evidence="3">Belongs to the methyl-accepting chemotaxis (MCP) protein family.</text>
</comment>
<dbReference type="Pfam" id="PF21563">
    <property type="entry name" value="Mcp40H-20_sensor"/>
    <property type="match status" value="1"/>
</dbReference>
<feature type="domain" description="HAMP" evidence="7">
    <location>
        <begin position="194"/>
        <end position="248"/>
    </location>
</feature>
<dbReference type="InterPro" id="IPR048904">
    <property type="entry name" value="Mcp40H-20-like_sensor"/>
</dbReference>
<dbReference type="SMART" id="SM00283">
    <property type="entry name" value="MA"/>
    <property type="match status" value="1"/>
</dbReference>
<evidence type="ECO:0000256" key="4">
    <source>
        <dbReference type="PROSITE-ProRule" id="PRU00284"/>
    </source>
</evidence>
<reference evidence="8 9" key="1">
    <citation type="journal article" date="2015" name="Genome Announc.">
        <title>Complete Genome of Geobacter pickeringii G13T, a Metal-Reducing Isolate from Sedimentary Kaolin Deposits.</title>
        <authorList>
            <person name="Badalamenti J.P."/>
            <person name="Bond D.R."/>
        </authorList>
    </citation>
    <scope>NUCLEOTIDE SEQUENCE [LARGE SCALE GENOMIC DNA]</scope>
    <source>
        <strain evidence="8 9">G13</strain>
    </source>
</reference>
<dbReference type="CDD" id="cd06225">
    <property type="entry name" value="HAMP"/>
    <property type="match status" value="1"/>
</dbReference>
<dbReference type="STRING" id="345632.GPICK_12150"/>
<dbReference type="CDD" id="cd11386">
    <property type="entry name" value="MCP_signal"/>
    <property type="match status" value="1"/>
</dbReference>
<dbReference type="PROSITE" id="PS50111">
    <property type="entry name" value="CHEMOTAXIS_TRANSDUC_2"/>
    <property type="match status" value="1"/>
</dbReference>
<keyword evidence="5" id="KW-1133">Transmembrane helix</keyword>
<keyword evidence="5" id="KW-0812">Transmembrane</keyword>
<protein>
    <submittedName>
        <fullName evidence="8">Chemotaxis protein</fullName>
    </submittedName>
</protein>
<keyword evidence="2 4" id="KW-0807">Transducer</keyword>
<sequence length="528" mass="55201">MRTKLAFKVLSILGLSLSVGLLTLGGIAGWLQFDSSVALQVKNTHSTAALLSHDIDEYMMKGDSKEVNRFIAEAKGKKFVLDLKIFDAEGKESDAPQGTAANPRIKQALAAGKAVETRGNINGVHTLSLALPLANEKRCQGCHDAGPASLGAILVTTSLEDGYASARGTAFALLGIALVFFVILLATMYLFFRRTIINHIVDFSRQVDELASGGGDLTKVLPVRSRDEIGRLAEGINRLTASIRGIVSRIADDAAQLSSAACQLNVTSGEIAGNIERVASQAVTVATASEELAATSYEIAGNCSLAAEGARQANDSAAGGVSVVDKTVSVMGVISQRVTDAARTVESLGARGNQIGEIIGTIEDIADQTNLLALNAAIEAARAGEQGRGFAVVADEVRALAERTTKATKEIGQMIKAIQSETRAAVASMEEGVREVTIGTDEAGRSGEALNLILHRISDVTTQVNQIATAAGEQTSTTGEISSNIHEITTVVQEAARGANESALAAGQLARLARELEHLVGQFKLTAD</sequence>
<accession>A0A0B5BEP4</accession>
<keyword evidence="9" id="KW-1185">Reference proteome</keyword>
<evidence type="ECO:0000313" key="9">
    <source>
        <dbReference type="Proteomes" id="UP000057609"/>
    </source>
</evidence>
<dbReference type="GO" id="GO:0006935">
    <property type="term" value="P:chemotaxis"/>
    <property type="evidence" value="ECO:0007669"/>
    <property type="project" value="UniProtKB-ARBA"/>
</dbReference>
<dbReference type="Gene3D" id="3.30.450.290">
    <property type="match status" value="1"/>
</dbReference>
<organism evidence="8 9">
    <name type="scientific">Geobacter pickeringii</name>
    <dbReference type="NCBI Taxonomy" id="345632"/>
    <lineage>
        <taxon>Bacteria</taxon>
        <taxon>Pseudomonadati</taxon>
        <taxon>Thermodesulfobacteriota</taxon>
        <taxon>Desulfuromonadia</taxon>
        <taxon>Geobacterales</taxon>
        <taxon>Geobacteraceae</taxon>
        <taxon>Geobacter</taxon>
    </lineage>
</organism>
<dbReference type="PANTHER" id="PTHR32089:SF112">
    <property type="entry name" value="LYSOZYME-LIKE PROTEIN-RELATED"/>
    <property type="match status" value="1"/>
</dbReference>
<dbReference type="PROSITE" id="PS50885">
    <property type="entry name" value="HAMP"/>
    <property type="match status" value="1"/>
</dbReference>
<dbReference type="GO" id="GO:0016020">
    <property type="term" value="C:membrane"/>
    <property type="evidence" value="ECO:0007669"/>
    <property type="project" value="UniProtKB-SubCell"/>
</dbReference>
<dbReference type="PANTHER" id="PTHR32089">
    <property type="entry name" value="METHYL-ACCEPTING CHEMOTAXIS PROTEIN MCPB"/>
    <property type="match status" value="1"/>
</dbReference>
<dbReference type="Proteomes" id="UP000057609">
    <property type="component" value="Chromosome"/>
</dbReference>
<evidence type="ECO:0000256" key="2">
    <source>
        <dbReference type="ARBA" id="ARBA00023224"/>
    </source>
</evidence>
<dbReference type="AlphaFoldDB" id="A0A0B5BEP4"/>
<feature type="domain" description="Methyl-accepting transducer" evidence="6">
    <location>
        <begin position="253"/>
        <end position="489"/>
    </location>
</feature>